<dbReference type="CDD" id="cd00342">
    <property type="entry name" value="gram_neg_porins"/>
    <property type="match status" value="1"/>
</dbReference>
<evidence type="ECO:0000256" key="5">
    <source>
        <dbReference type="ARBA" id="ARBA00022452"/>
    </source>
</evidence>
<dbReference type="PANTHER" id="PTHR34501">
    <property type="entry name" value="PROTEIN YDDL-RELATED"/>
    <property type="match status" value="1"/>
</dbReference>
<reference evidence="14 15" key="1">
    <citation type="submission" date="2019-04" db="EMBL/GenBank/DDBJ databases">
        <authorList>
            <person name="Hwang J.C."/>
        </authorList>
    </citation>
    <scope>NUCLEOTIDE SEQUENCE [LARGE SCALE GENOMIC DNA]</scope>
    <source>
        <strain evidence="14 15">IMCC35001</strain>
    </source>
</reference>
<name>A0A4U1BEM2_9GAMM</name>
<accession>A0A4U1BEM2</accession>
<dbReference type="InterPro" id="IPR023614">
    <property type="entry name" value="Porin_dom_sf"/>
</dbReference>
<dbReference type="GO" id="GO:0009279">
    <property type="term" value="C:cell outer membrane"/>
    <property type="evidence" value="ECO:0007669"/>
    <property type="project" value="UniProtKB-SubCell"/>
</dbReference>
<dbReference type="PANTHER" id="PTHR34501:SF9">
    <property type="entry name" value="MAJOR OUTER MEMBRANE PROTEIN P.IA"/>
    <property type="match status" value="1"/>
</dbReference>
<protein>
    <submittedName>
        <fullName evidence="14">Porin</fullName>
    </submittedName>
</protein>
<gene>
    <name evidence="14" type="ORF">FCL40_12070</name>
</gene>
<dbReference type="EMBL" id="SWCI01000007">
    <property type="protein sequence ID" value="TKB48440.1"/>
    <property type="molecule type" value="Genomic_DNA"/>
</dbReference>
<evidence type="ECO:0000256" key="6">
    <source>
        <dbReference type="ARBA" id="ARBA00022692"/>
    </source>
</evidence>
<dbReference type="InterPro" id="IPR001897">
    <property type="entry name" value="Porin_gammaproteobac"/>
</dbReference>
<evidence type="ECO:0000256" key="11">
    <source>
        <dbReference type="ARBA" id="ARBA00023237"/>
    </source>
</evidence>
<evidence type="ECO:0000256" key="12">
    <source>
        <dbReference type="SAM" id="SignalP"/>
    </source>
</evidence>
<dbReference type="SUPFAM" id="SSF56935">
    <property type="entry name" value="Porins"/>
    <property type="match status" value="1"/>
</dbReference>
<comment type="subunit">
    <text evidence="3">Homotrimer.</text>
</comment>
<sequence>MMKLTPVALGLLAGLASVGVQADELQFYGRIDYSVTHSDSGSATHDGGSGTILENNFTRVGIRGEVPINTELAFFYRVELGLNGEDQTGKTVSSRPTYAGLKHSTLGSLAFGRIDPVFKMSKGFADAFDNYSMKHDRLFAGDKRHGDSLEYRSANFGGLQFGLSYLLEDDYFSEGDPRKENGNYQLALTYGDKKFKQGNLYLAVAYSDGVEDVEATRFVAHYKLDDWTFATMMQQSELANPSAAGYQDRDGFGYIISTTYRMGGWKLKAQYGEDDSGTGKIAGRVYGQLGDQAGVVPTVSQWALGAEYFLSKQLRLHTELGQFNVDEYGDFDDTITSVGLRYDF</sequence>
<dbReference type="InterPro" id="IPR033900">
    <property type="entry name" value="Gram_neg_porin_domain"/>
</dbReference>
<dbReference type="GO" id="GO:0015288">
    <property type="term" value="F:porin activity"/>
    <property type="evidence" value="ECO:0007669"/>
    <property type="project" value="UniProtKB-KW"/>
</dbReference>
<dbReference type="InterPro" id="IPR050298">
    <property type="entry name" value="Gram-neg_bact_OMP"/>
</dbReference>
<keyword evidence="15" id="KW-1185">Reference proteome</keyword>
<evidence type="ECO:0000256" key="1">
    <source>
        <dbReference type="ARBA" id="ARBA00004571"/>
    </source>
</evidence>
<evidence type="ECO:0000259" key="13">
    <source>
        <dbReference type="Pfam" id="PF13609"/>
    </source>
</evidence>
<keyword evidence="6" id="KW-0812">Transmembrane</keyword>
<dbReference type="GO" id="GO:0046930">
    <property type="term" value="C:pore complex"/>
    <property type="evidence" value="ECO:0007669"/>
    <property type="project" value="UniProtKB-KW"/>
</dbReference>
<keyword evidence="11" id="KW-0998">Cell outer membrane</keyword>
<comment type="subcellular location">
    <subcellularLocation>
        <location evidence="1">Cell outer membrane</location>
        <topology evidence="1">Multi-pass membrane protein</topology>
    </subcellularLocation>
</comment>
<organism evidence="14 15">
    <name type="scientific">Ferrimonas sediminicola</name>
    <dbReference type="NCBI Taxonomy" id="2569538"/>
    <lineage>
        <taxon>Bacteria</taxon>
        <taxon>Pseudomonadati</taxon>
        <taxon>Pseudomonadota</taxon>
        <taxon>Gammaproteobacteria</taxon>
        <taxon>Alteromonadales</taxon>
        <taxon>Ferrimonadaceae</taxon>
        <taxon>Ferrimonas</taxon>
    </lineage>
</organism>
<keyword evidence="8" id="KW-0406">Ion transport</keyword>
<dbReference type="GO" id="GO:0034220">
    <property type="term" value="P:monoatomic ion transmembrane transport"/>
    <property type="evidence" value="ECO:0007669"/>
    <property type="project" value="InterPro"/>
</dbReference>
<evidence type="ECO:0000256" key="10">
    <source>
        <dbReference type="ARBA" id="ARBA00023136"/>
    </source>
</evidence>
<dbReference type="PRINTS" id="PR00183">
    <property type="entry name" value="ECOLIPORIN"/>
</dbReference>
<evidence type="ECO:0000256" key="3">
    <source>
        <dbReference type="ARBA" id="ARBA00011233"/>
    </source>
</evidence>
<dbReference type="OrthoDB" id="6251156at2"/>
<comment type="caution">
    <text evidence="14">The sequence shown here is derived from an EMBL/GenBank/DDBJ whole genome shotgun (WGS) entry which is preliminary data.</text>
</comment>
<dbReference type="AlphaFoldDB" id="A0A4U1BEM2"/>
<keyword evidence="7 12" id="KW-0732">Signal</keyword>
<evidence type="ECO:0000313" key="15">
    <source>
        <dbReference type="Proteomes" id="UP000305674"/>
    </source>
</evidence>
<evidence type="ECO:0000256" key="9">
    <source>
        <dbReference type="ARBA" id="ARBA00023114"/>
    </source>
</evidence>
<evidence type="ECO:0000256" key="7">
    <source>
        <dbReference type="ARBA" id="ARBA00022729"/>
    </source>
</evidence>
<keyword evidence="5" id="KW-1134">Transmembrane beta strand</keyword>
<dbReference type="Pfam" id="PF13609">
    <property type="entry name" value="Porin_4"/>
    <property type="match status" value="1"/>
</dbReference>
<proteinExistence type="inferred from homology"/>
<evidence type="ECO:0000256" key="8">
    <source>
        <dbReference type="ARBA" id="ARBA00023065"/>
    </source>
</evidence>
<comment type="similarity">
    <text evidence="2">Belongs to the Gram-negative porin family.</text>
</comment>
<dbReference type="Proteomes" id="UP000305674">
    <property type="component" value="Unassembled WGS sequence"/>
</dbReference>
<evidence type="ECO:0000313" key="14">
    <source>
        <dbReference type="EMBL" id="TKB48440.1"/>
    </source>
</evidence>
<keyword evidence="4" id="KW-0813">Transport</keyword>
<feature type="chain" id="PRO_5020580521" evidence="12">
    <location>
        <begin position="23"/>
        <end position="344"/>
    </location>
</feature>
<keyword evidence="10" id="KW-0472">Membrane</keyword>
<dbReference type="Gene3D" id="2.40.160.10">
    <property type="entry name" value="Porin"/>
    <property type="match status" value="1"/>
</dbReference>
<feature type="domain" description="Porin" evidence="13">
    <location>
        <begin position="11"/>
        <end position="326"/>
    </location>
</feature>
<keyword evidence="9" id="KW-0626">Porin</keyword>
<evidence type="ECO:0000256" key="4">
    <source>
        <dbReference type="ARBA" id="ARBA00022448"/>
    </source>
</evidence>
<feature type="signal peptide" evidence="12">
    <location>
        <begin position="1"/>
        <end position="22"/>
    </location>
</feature>
<evidence type="ECO:0000256" key="2">
    <source>
        <dbReference type="ARBA" id="ARBA00007539"/>
    </source>
</evidence>